<dbReference type="EMBL" id="JRKL02006117">
    <property type="protein sequence ID" value="KAF3949417.1"/>
    <property type="molecule type" value="Genomic_DNA"/>
</dbReference>
<comment type="pathway">
    <text evidence="4">Cell wall biogenesis; peptidoglycan biosynthesis.</text>
</comment>
<keyword evidence="10" id="KW-0521">NADP</keyword>
<feature type="domain" description="FAD linked oxidase N-terminal" evidence="17">
    <location>
        <begin position="141"/>
        <end position="187"/>
    </location>
</feature>
<evidence type="ECO:0000256" key="2">
    <source>
        <dbReference type="ARBA" id="ARBA00003921"/>
    </source>
</evidence>
<dbReference type="GO" id="GO:0008360">
    <property type="term" value="P:regulation of cell shape"/>
    <property type="evidence" value="ECO:0007669"/>
    <property type="project" value="UniProtKB-KW"/>
</dbReference>
<evidence type="ECO:0000313" key="19">
    <source>
        <dbReference type="EMBL" id="KAF3949417.1"/>
    </source>
</evidence>
<name>A0A8J4QDU4_9ROSI</name>
<dbReference type="InterPro" id="IPR016167">
    <property type="entry name" value="FAD-bd_PCMH_sub1"/>
</dbReference>
<evidence type="ECO:0000256" key="12">
    <source>
        <dbReference type="ARBA" id="ARBA00022984"/>
    </source>
</evidence>
<keyword evidence="9" id="KW-0274">FAD</keyword>
<dbReference type="OrthoDB" id="66620at2759"/>
<evidence type="ECO:0000256" key="11">
    <source>
        <dbReference type="ARBA" id="ARBA00022960"/>
    </source>
</evidence>
<evidence type="ECO:0000256" key="6">
    <source>
        <dbReference type="ARBA" id="ARBA00022490"/>
    </source>
</evidence>
<keyword evidence="6" id="KW-0963">Cytoplasm</keyword>
<evidence type="ECO:0000256" key="8">
    <source>
        <dbReference type="ARBA" id="ARBA00022630"/>
    </source>
</evidence>
<keyword evidence="12" id="KW-0573">Peptidoglycan synthesis</keyword>
<dbReference type="InterPro" id="IPR036635">
    <property type="entry name" value="MurB_C_sf"/>
</dbReference>
<dbReference type="GO" id="GO:0051301">
    <property type="term" value="P:cell division"/>
    <property type="evidence" value="ECO:0007669"/>
    <property type="project" value="UniProtKB-KW"/>
</dbReference>
<comment type="catalytic activity">
    <reaction evidence="16">
        <text>UDP-N-acetyl-alpha-D-muramate + NADP(+) = UDP-N-acetyl-3-O-(1-carboxyvinyl)-alpha-D-glucosamine + NADPH + H(+)</text>
        <dbReference type="Rhea" id="RHEA:12248"/>
        <dbReference type="ChEBI" id="CHEBI:15378"/>
        <dbReference type="ChEBI" id="CHEBI:57783"/>
        <dbReference type="ChEBI" id="CHEBI:58349"/>
        <dbReference type="ChEBI" id="CHEBI:68483"/>
        <dbReference type="ChEBI" id="CHEBI:70757"/>
        <dbReference type="EC" id="1.3.1.98"/>
    </reaction>
</comment>
<protein>
    <recommendedName>
        <fullName evidence="5">UDP-N-acetylmuramate dehydrogenase</fullName>
        <ecNumber evidence="5">1.3.1.98</ecNumber>
    </recommendedName>
</protein>
<keyword evidence="7" id="KW-0132">Cell division</keyword>
<evidence type="ECO:0000259" key="17">
    <source>
        <dbReference type="Pfam" id="PF01565"/>
    </source>
</evidence>
<keyword evidence="8" id="KW-0285">Flavoprotein</keyword>
<dbReference type="NCBIfam" id="TIGR00179">
    <property type="entry name" value="murB"/>
    <property type="match status" value="1"/>
</dbReference>
<sequence length="336" mass="37197">MLLHSLPTANYLTKPKPQNSSISFHTSYSSPTNSSVSFLCKHSNCNGKQEQTQKCRDGLNLNFIRANKLLKDLSTWGIGGPCNYFVQVHNQTQLVSAIRYCHEHSIRFIIIGKGSNCLFDDLGFDGCVILNRIDFLESNEPGLEFAGGIPGTVGGATYMNAGANGQETADVVDSVEIVKNDGRFQTLNRINLKFGYRTSPFKFMKDLGSIVAVTFQLQPSGSAKRRLQEYLERRRVSQPTGERSAGSVFRNPPNLGIAAAELIEKSGLKGFRVGGAMVSNIHANFFINSGRSTSQDMLDLIAFVKEKVDQKFGVQLKEEVLYVHPYCNDLNPNRDK</sequence>
<dbReference type="Gene3D" id="3.90.78.10">
    <property type="entry name" value="UDP-N-acetylenolpyruvoylglucosamine reductase, C-terminal domain"/>
    <property type="match status" value="1"/>
</dbReference>
<dbReference type="SUPFAM" id="SSF56176">
    <property type="entry name" value="FAD-binding/transporter-associated domain-like"/>
    <property type="match status" value="1"/>
</dbReference>
<organism evidence="19 20">
    <name type="scientific">Castanea mollissima</name>
    <name type="common">Chinese chestnut</name>
    <dbReference type="NCBI Taxonomy" id="60419"/>
    <lineage>
        <taxon>Eukaryota</taxon>
        <taxon>Viridiplantae</taxon>
        <taxon>Streptophyta</taxon>
        <taxon>Embryophyta</taxon>
        <taxon>Tracheophyta</taxon>
        <taxon>Spermatophyta</taxon>
        <taxon>Magnoliopsida</taxon>
        <taxon>eudicotyledons</taxon>
        <taxon>Gunneridae</taxon>
        <taxon>Pentapetalae</taxon>
        <taxon>rosids</taxon>
        <taxon>fabids</taxon>
        <taxon>Fagales</taxon>
        <taxon>Fagaceae</taxon>
        <taxon>Castanea</taxon>
    </lineage>
</organism>
<dbReference type="HAMAP" id="MF_00037">
    <property type="entry name" value="MurB"/>
    <property type="match status" value="1"/>
</dbReference>
<evidence type="ECO:0000256" key="10">
    <source>
        <dbReference type="ARBA" id="ARBA00022857"/>
    </source>
</evidence>
<reference evidence="19" key="1">
    <citation type="submission" date="2020-03" db="EMBL/GenBank/DDBJ databases">
        <title>Castanea mollissima Vanexum genome sequencing.</title>
        <authorList>
            <person name="Staton M."/>
        </authorList>
    </citation>
    <scope>NUCLEOTIDE SEQUENCE</scope>
    <source>
        <tissue evidence="19">Leaf</tissue>
    </source>
</reference>
<dbReference type="Pfam" id="PF01565">
    <property type="entry name" value="FAD_binding_4"/>
    <property type="match status" value="1"/>
</dbReference>
<evidence type="ECO:0000256" key="7">
    <source>
        <dbReference type="ARBA" id="ARBA00022618"/>
    </source>
</evidence>
<dbReference type="InterPro" id="IPR016169">
    <property type="entry name" value="FAD-bd_PCMH_sub2"/>
</dbReference>
<proteinExistence type="inferred from homology"/>
<dbReference type="InterPro" id="IPR003170">
    <property type="entry name" value="MurB"/>
</dbReference>
<evidence type="ECO:0000256" key="16">
    <source>
        <dbReference type="ARBA" id="ARBA00048914"/>
    </source>
</evidence>
<dbReference type="InterPro" id="IPR036318">
    <property type="entry name" value="FAD-bd_PCMH-like_sf"/>
</dbReference>
<dbReference type="GO" id="GO:0008762">
    <property type="term" value="F:UDP-N-acetylmuramate dehydrogenase activity"/>
    <property type="evidence" value="ECO:0007669"/>
    <property type="project" value="UniProtKB-EC"/>
</dbReference>
<gene>
    <name evidence="19" type="ORF">CMV_024705</name>
</gene>
<dbReference type="Gene3D" id="3.30.43.10">
    <property type="entry name" value="Uridine Diphospho-n-acetylenolpyruvylglucosamine Reductase, domain 2"/>
    <property type="match status" value="1"/>
</dbReference>
<evidence type="ECO:0000256" key="1">
    <source>
        <dbReference type="ARBA" id="ARBA00001974"/>
    </source>
</evidence>
<keyword evidence="15" id="KW-0961">Cell wall biogenesis/degradation</keyword>
<dbReference type="UniPathway" id="UPA00219"/>
<dbReference type="Gene3D" id="3.30.465.10">
    <property type="match status" value="1"/>
</dbReference>
<dbReference type="Pfam" id="PF02873">
    <property type="entry name" value="MurB_C"/>
    <property type="match status" value="1"/>
</dbReference>
<comment type="cofactor">
    <cofactor evidence="1">
        <name>FAD</name>
        <dbReference type="ChEBI" id="CHEBI:57692"/>
    </cofactor>
</comment>
<dbReference type="EC" id="1.3.1.98" evidence="5"/>
<dbReference type="PANTHER" id="PTHR21071:SF4">
    <property type="entry name" value="UDP-N-ACETYLENOLPYRUVOYLGLUCOSAMINE REDUCTASE"/>
    <property type="match status" value="1"/>
</dbReference>
<keyword evidence="11" id="KW-0133">Cell shape</keyword>
<evidence type="ECO:0000256" key="13">
    <source>
        <dbReference type="ARBA" id="ARBA00023002"/>
    </source>
</evidence>
<evidence type="ECO:0000313" key="20">
    <source>
        <dbReference type="Proteomes" id="UP000737018"/>
    </source>
</evidence>
<dbReference type="GO" id="GO:0005829">
    <property type="term" value="C:cytosol"/>
    <property type="evidence" value="ECO:0007669"/>
    <property type="project" value="TreeGrafter"/>
</dbReference>
<evidence type="ECO:0000256" key="3">
    <source>
        <dbReference type="ARBA" id="ARBA00004496"/>
    </source>
</evidence>
<dbReference type="GO" id="GO:0050660">
    <property type="term" value="F:flavin adenine dinucleotide binding"/>
    <property type="evidence" value="ECO:0007669"/>
    <property type="project" value="InterPro"/>
</dbReference>
<evidence type="ECO:0000256" key="5">
    <source>
        <dbReference type="ARBA" id="ARBA00012518"/>
    </source>
</evidence>
<comment type="subcellular location">
    <subcellularLocation>
        <location evidence="3">Cytoplasm</location>
    </subcellularLocation>
</comment>
<dbReference type="SUPFAM" id="SSF56194">
    <property type="entry name" value="Uridine diphospho-N-Acetylenolpyruvylglucosamine reductase, MurB, C-terminal domain"/>
    <property type="match status" value="1"/>
</dbReference>
<evidence type="ECO:0000259" key="18">
    <source>
        <dbReference type="Pfam" id="PF02873"/>
    </source>
</evidence>
<comment type="function">
    <text evidence="2">Cell wall formation.</text>
</comment>
<keyword evidence="13" id="KW-0560">Oxidoreductase</keyword>
<dbReference type="Proteomes" id="UP000737018">
    <property type="component" value="Unassembled WGS sequence"/>
</dbReference>
<accession>A0A8J4QDU4</accession>
<evidence type="ECO:0000256" key="9">
    <source>
        <dbReference type="ARBA" id="ARBA00022827"/>
    </source>
</evidence>
<dbReference type="InterPro" id="IPR011601">
    <property type="entry name" value="MurB_C"/>
</dbReference>
<dbReference type="AlphaFoldDB" id="A0A8J4QDU4"/>
<comment type="caution">
    <text evidence="19">The sequence shown here is derived from an EMBL/GenBank/DDBJ whole genome shotgun (WGS) entry which is preliminary data.</text>
</comment>
<dbReference type="GO" id="GO:0071555">
    <property type="term" value="P:cell wall organization"/>
    <property type="evidence" value="ECO:0007669"/>
    <property type="project" value="UniProtKB-KW"/>
</dbReference>
<keyword evidence="14" id="KW-0131">Cell cycle</keyword>
<evidence type="ECO:0000256" key="15">
    <source>
        <dbReference type="ARBA" id="ARBA00023316"/>
    </source>
</evidence>
<feature type="domain" description="UDP-N-acetylenolpyruvoylglucosamine reductase C-terminal" evidence="18">
    <location>
        <begin position="224"/>
        <end position="322"/>
    </location>
</feature>
<evidence type="ECO:0000256" key="4">
    <source>
        <dbReference type="ARBA" id="ARBA00004752"/>
    </source>
</evidence>
<dbReference type="PANTHER" id="PTHR21071">
    <property type="entry name" value="UDP-N-ACETYLENOLPYRUVOYLGLUCOSAMINE REDUCTASE"/>
    <property type="match status" value="1"/>
</dbReference>
<dbReference type="InterPro" id="IPR006094">
    <property type="entry name" value="Oxid_FAD_bind_N"/>
</dbReference>
<evidence type="ECO:0000256" key="14">
    <source>
        <dbReference type="ARBA" id="ARBA00023306"/>
    </source>
</evidence>
<keyword evidence="20" id="KW-1185">Reference proteome</keyword>